<dbReference type="GO" id="GO:0016787">
    <property type="term" value="F:hydrolase activity"/>
    <property type="evidence" value="ECO:0007669"/>
    <property type="project" value="UniProtKB-KW"/>
</dbReference>
<reference evidence="2 3" key="1">
    <citation type="journal article" date="2011" name="Stand. Genomic Sci.">
        <title>Non-contiguous finished genome sequence and contextual data of the filamentous soil bacterium Ktedonobacter racemifer type strain (SOSP1-21).</title>
        <authorList>
            <person name="Chang Y.J."/>
            <person name="Land M."/>
            <person name="Hauser L."/>
            <person name="Chertkov O."/>
            <person name="Del Rio T.G."/>
            <person name="Nolan M."/>
            <person name="Copeland A."/>
            <person name="Tice H."/>
            <person name="Cheng J.F."/>
            <person name="Lucas S."/>
            <person name="Han C."/>
            <person name="Goodwin L."/>
            <person name="Pitluck S."/>
            <person name="Ivanova N."/>
            <person name="Ovchinikova G."/>
            <person name="Pati A."/>
            <person name="Chen A."/>
            <person name="Palaniappan K."/>
            <person name="Mavromatis K."/>
            <person name="Liolios K."/>
            <person name="Brettin T."/>
            <person name="Fiebig A."/>
            <person name="Rohde M."/>
            <person name="Abt B."/>
            <person name="Goker M."/>
            <person name="Detter J.C."/>
            <person name="Woyke T."/>
            <person name="Bristow J."/>
            <person name="Eisen J.A."/>
            <person name="Markowitz V."/>
            <person name="Hugenholtz P."/>
            <person name="Kyrpides N.C."/>
            <person name="Klenk H.P."/>
            <person name="Lapidus A."/>
        </authorList>
    </citation>
    <scope>NUCLEOTIDE SEQUENCE [LARGE SCALE GENOMIC DNA]</scope>
    <source>
        <strain evidence="3">DSM 44963</strain>
    </source>
</reference>
<comment type="caution">
    <text evidence="2">The sequence shown here is derived from an EMBL/GenBank/DDBJ whole genome shotgun (WGS) entry which is preliminary data.</text>
</comment>
<accession>D6TCQ8</accession>
<proteinExistence type="predicted"/>
<organism evidence="2 3">
    <name type="scientific">Ktedonobacter racemifer DSM 44963</name>
    <dbReference type="NCBI Taxonomy" id="485913"/>
    <lineage>
        <taxon>Bacteria</taxon>
        <taxon>Bacillati</taxon>
        <taxon>Chloroflexota</taxon>
        <taxon>Ktedonobacteria</taxon>
        <taxon>Ktedonobacterales</taxon>
        <taxon>Ktedonobacteraceae</taxon>
        <taxon>Ktedonobacter</taxon>
    </lineage>
</organism>
<dbReference type="STRING" id="485913.Krac_9580"/>
<dbReference type="eggNOG" id="COG2267">
    <property type="taxonomic scope" value="Bacteria"/>
</dbReference>
<keyword evidence="3" id="KW-1185">Reference proteome</keyword>
<dbReference type="Gene3D" id="3.40.50.1820">
    <property type="entry name" value="alpha/beta hydrolase"/>
    <property type="match status" value="1"/>
</dbReference>
<dbReference type="Pfam" id="PF00561">
    <property type="entry name" value="Abhydrolase_1"/>
    <property type="match status" value="1"/>
</dbReference>
<evidence type="ECO:0000259" key="1">
    <source>
        <dbReference type="Pfam" id="PF00561"/>
    </source>
</evidence>
<keyword evidence="2" id="KW-0378">Hydrolase</keyword>
<dbReference type="AlphaFoldDB" id="D6TCQ8"/>
<evidence type="ECO:0000313" key="3">
    <source>
        <dbReference type="Proteomes" id="UP000004508"/>
    </source>
</evidence>
<evidence type="ECO:0000313" key="2">
    <source>
        <dbReference type="EMBL" id="EFH88172.1"/>
    </source>
</evidence>
<dbReference type="RefSeq" id="WP_007903984.1">
    <property type="nucleotide sequence ID" value="NZ_ADVG01000001.1"/>
</dbReference>
<sequence length="303" mass="33352">MTNATGRPGDSTIRLHDGRKLQSLEVGKRNGFPIFHFHGNGSSRLEVLTVHVMAEYLGIRLIGLDRPGIGGSDERQGYRLLDWPDDVVEVADQLGLERFAVEGLSGGAPFALACAYKIPHRLTACGLISPATGPFIQQAGSFALRSQIWMLVHVPWLVRALFRLSMQLSGSDEASLEQKLVRAGARLGEADHQLLGHPEIRKMFAQAMAESFRQAADASTKDGLVYSKPWGFQVEAITFENLLLWQGEQDPVMPAAAARLLAQALPHCTATFYPDEGHLSTFVNHAQDIWKALSLEREQSTEQ</sequence>
<gene>
    <name evidence="2" type="ORF">Krac_9580</name>
</gene>
<feature type="domain" description="AB hydrolase-1" evidence="1">
    <location>
        <begin position="37"/>
        <end position="282"/>
    </location>
</feature>
<dbReference type="PANTHER" id="PTHR45763:SF46">
    <property type="entry name" value="AB HYDROLASE-1 DOMAIN-CONTAINING PROTEIN"/>
    <property type="match status" value="1"/>
</dbReference>
<name>D6TCQ8_KTERA</name>
<dbReference type="SUPFAM" id="SSF53474">
    <property type="entry name" value="alpha/beta-Hydrolases"/>
    <property type="match status" value="1"/>
</dbReference>
<dbReference type="InterPro" id="IPR000073">
    <property type="entry name" value="AB_hydrolase_1"/>
</dbReference>
<dbReference type="EMBL" id="ADVG01000001">
    <property type="protein sequence ID" value="EFH88172.1"/>
    <property type="molecule type" value="Genomic_DNA"/>
</dbReference>
<dbReference type="InterPro" id="IPR029058">
    <property type="entry name" value="AB_hydrolase_fold"/>
</dbReference>
<dbReference type="OrthoDB" id="142751at2"/>
<protein>
    <submittedName>
        <fullName evidence="2">Alpha/beta hydrolase fold protein</fullName>
    </submittedName>
</protein>
<dbReference type="Proteomes" id="UP000004508">
    <property type="component" value="Unassembled WGS sequence"/>
</dbReference>
<dbReference type="PANTHER" id="PTHR45763">
    <property type="entry name" value="HYDROLASE, ALPHA/BETA FOLD FAMILY PROTEIN, EXPRESSED-RELATED"/>
    <property type="match status" value="1"/>
</dbReference>
<dbReference type="InParanoid" id="D6TCQ8"/>